<dbReference type="PROSITE" id="PS50006">
    <property type="entry name" value="FHA_DOMAIN"/>
    <property type="match status" value="1"/>
</dbReference>
<dbReference type="Pfam" id="PF00498">
    <property type="entry name" value="FHA"/>
    <property type="match status" value="1"/>
</dbReference>
<accession>A0A0F9FKV6</accession>
<dbReference type="InterPro" id="IPR000253">
    <property type="entry name" value="FHA_dom"/>
</dbReference>
<feature type="non-terminal residue" evidence="3">
    <location>
        <position position="1"/>
    </location>
</feature>
<dbReference type="SMART" id="SM00382">
    <property type="entry name" value="AAA"/>
    <property type="match status" value="1"/>
</dbReference>
<gene>
    <name evidence="3" type="ORF">LCGC14_2230940</name>
</gene>
<dbReference type="Gene3D" id="3.40.50.300">
    <property type="entry name" value="P-loop containing nucleotide triphosphate hydrolases"/>
    <property type="match status" value="1"/>
</dbReference>
<dbReference type="Gene3D" id="3.30.450.380">
    <property type="match status" value="1"/>
</dbReference>
<dbReference type="InterPro" id="IPR050921">
    <property type="entry name" value="T4SS_GSP_E_ATPase"/>
</dbReference>
<dbReference type="PANTHER" id="PTHR30486">
    <property type="entry name" value="TWITCHING MOTILITY PROTEIN PILT"/>
    <property type="match status" value="1"/>
</dbReference>
<name>A0A0F9FKV6_9ZZZZ</name>
<comment type="similarity">
    <text evidence="1">Belongs to the GSP E family.</text>
</comment>
<dbReference type="InterPro" id="IPR003593">
    <property type="entry name" value="AAA+_ATPase"/>
</dbReference>
<dbReference type="Pfam" id="PF00437">
    <property type="entry name" value="T2SSE"/>
    <property type="match status" value="1"/>
</dbReference>
<organism evidence="3">
    <name type="scientific">marine sediment metagenome</name>
    <dbReference type="NCBI Taxonomy" id="412755"/>
    <lineage>
        <taxon>unclassified sequences</taxon>
        <taxon>metagenomes</taxon>
        <taxon>ecological metagenomes</taxon>
    </lineage>
</organism>
<dbReference type="CDD" id="cd01130">
    <property type="entry name" value="VirB11-like_ATPase"/>
    <property type="match status" value="1"/>
</dbReference>
<dbReference type="Gene3D" id="2.60.200.20">
    <property type="match status" value="1"/>
</dbReference>
<proteinExistence type="inferred from homology"/>
<dbReference type="PANTHER" id="PTHR30486:SF15">
    <property type="entry name" value="TYPE II_IV SECRETION SYSTEM ATPASE"/>
    <property type="match status" value="1"/>
</dbReference>
<evidence type="ECO:0000256" key="1">
    <source>
        <dbReference type="ARBA" id="ARBA00006611"/>
    </source>
</evidence>
<reference evidence="3" key="1">
    <citation type="journal article" date="2015" name="Nature">
        <title>Complex archaea that bridge the gap between prokaryotes and eukaryotes.</title>
        <authorList>
            <person name="Spang A."/>
            <person name="Saw J.H."/>
            <person name="Jorgensen S.L."/>
            <person name="Zaremba-Niedzwiedzka K."/>
            <person name="Martijn J."/>
            <person name="Lind A.E."/>
            <person name="van Eijk R."/>
            <person name="Schleper C."/>
            <person name="Guy L."/>
            <person name="Ettema T.J."/>
        </authorList>
    </citation>
    <scope>NUCLEOTIDE SEQUENCE</scope>
</reference>
<evidence type="ECO:0000259" key="2">
    <source>
        <dbReference type="PROSITE" id="PS50006"/>
    </source>
</evidence>
<dbReference type="AlphaFoldDB" id="A0A0F9FKV6"/>
<sequence>TIGRDERNVIQLRSSFVSREHARLFKEDTTFFLESLGLNGTTVANKDIPFHERVKVVYGDEIRIGEYSLFMMEPSARRGRRGAEAVTPRRRVVELEESLHRELLERLNLRVASKVANADAEYAGLIKHHLSEIVDDHMPEVDEEMTDLLVRDFIWRTLITELNMRATGKMMYSYGFEDSDIVDEEIEKTLTDVVRDILAAFPLRFQRQTAKEDAAVVEADLDAQLERVGGSLTDEVKAYVVRRMLCKEVEDVVFGYGPLQDLLEMPHINEVMVVGKDQIYIEKEGVITNTGRSFFSTDILHSVIERIITPVGRRIDRSTPLVDARLPDGSRVNAVINPLSLSGPTLTIRKFARVPFTIDDLIERHTLTEVTANFLKACVQGRKNILISGGTGSGKTTTLNVLAAFISPEERVVTIEDSAELQLPQEHVVRLETRPPNIEGKGAYTIRDLVKNALRMRPDRLIVGEVRGPEALDMLQAMNTGHDGSLTTIHANSPPDTMLRLETMVLTAVEMPVRAIREQIVAAIDLVVQIARLPDGRRRITHISEVMGIDLETDGIITEDIFNYHAGGAWTDVAATAREVDEGVRAEAVLQHTGYIPEFIEELIIQGFLD</sequence>
<dbReference type="SMART" id="SM00240">
    <property type="entry name" value="FHA"/>
    <property type="match status" value="1"/>
</dbReference>
<dbReference type="GO" id="GO:0016887">
    <property type="term" value="F:ATP hydrolysis activity"/>
    <property type="evidence" value="ECO:0007669"/>
    <property type="project" value="InterPro"/>
</dbReference>
<dbReference type="InterPro" id="IPR001482">
    <property type="entry name" value="T2SS/T4SS_dom"/>
</dbReference>
<dbReference type="EMBL" id="LAZR01030008">
    <property type="protein sequence ID" value="KKL57885.1"/>
    <property type="molecule type" value="Genomic_DNA"/>
</dbReference>
<comment type="caution">
    <text evidence="3">The sequence shown here is derived from an EMBL/GenBank/DDBJ whole genome shotgun (WGS) entry which is preliminary data.</text>
</comment>
<dbReference type="SUPFAM" id="SSF49879">
    <property type="entry name" value="SMAD/FHA domain"/>
    <property type="match status" value="1"/>
</dbReference>
<dbReference type="SUPFAM" id="SSF52540">
    <property type="entry name" value="P-loop containing nucleoside triphosphate hydrolases"/>
    <property type="match status" value="1"/>
</dbReference>
<feature type="non-terminal residue" evidence="3">
    <location>
        <position position="610"/>
    </location>
</feature>
<evidence type="ECO:0000313" key="3">
    <source>
        <dbReference type="EMBL" id="KKL57885.1"/>
    </source>
</evidence>
<feature type="domain" description="FHA" evidence="2">
    <location>
        <begin position="1"/>
        <end position="48"/>
    </location>
</feature>
<dbReference type="InterPro" id="IPR027417">
    <property type="entry name" value="P-loop_NTPase"/>
</dbReference>
<protein>
    <recommendedName>
        <fullName evidence="2">FHA domain-containing protein</fullName>
    </recommendedName>
</protein>
<dbReference type="CDD" id="cd00060">
    <property type="entry name" value="FHA"/>
    <property type="match status" value="1"/>
</dbReference>
<dbReference type="InterPro" id="IPR008984">
    <property type="entry name" value="SMAD_FHA_dom_sf"/>
</dbReference>